<dbReference type="GO" id="GO:0003824">
    <property type="term" value="F:catalytic activity"/>
    <property type="evidence" value="ECO:0007669"/>
    <property type="project" value="InterPro"/>
</dbReference>
<dbReference type="PANTHER" id="PTHR43288:SF2">
    <property type="entry name" value="RADICAL SAM CORE DOMAIN-CONTAINING PROTEIN"/>
    <property type="match status" value="1"/>
</dbReference>
<dbReference type="GO" id="GO:0051536">
    <property type="term" value="F:iron-sulfur cluster binding"/>
    <property type="evidence" value="ECO:0007669"/>
    <property type="project" value="UniProtKB-KW"/>
</dbReference>
<dbReference type="AlphaFoldDB" id="A0A031LPT8"/>
<evidence type="ECO:0000256" key="2">
    <source>
        <dbReference type="ARBA" id="ARBA00022723"/>
    </source>
</evidence>
<evidence type="ECO:0000256" key="1">
    <source>
        <dbReference type="ARBA" id="ARBA00022691"/>
    </source>
</evidence>
<evidence type="ECO:0000259" key="5">
    <source>
        <dbReference type="PROSITE" id="PS51918"/>
    </source>
</evidence>
<reference evidence="6 7" key="1">
    <citation type="submission" date="2014-03" db="EMBL/GenBank/DDBJ databases">
        <title>Draft genome sequence of the novel thermoacidophilic archaea Acidianus copahuensis ALE1 strain, isolated from Copahue volcanic area in Neuquen Argentina.</title>
        <authorList>
            <person name="Urbieta M.S."/>
            <person name="Rascovan N."/>
            <person name="Castro C."/>
            <person name="Revale S."/>
            <person name="Giaveno M.A."/>
            <person name="Vazquez M.P."/>
            <person name="Donati E.R."/>
        </authorList>
    </citation>
    <scope>NUCLEOTIDE SEQUENCE [LARGE SCALE GENOMIC DNA]</scope>
    <source>
        <strain evidence="6 7">ALE1</strain>
    </source>
</reference>
<dbReference type="RefSeq" id="WP_048099539.1">
    <property type="nucleotide sequence ID" value="NZ_JFZT01000039.1"/>
</dbReference>
<dbReference type="SUPFAM" id="SSF102114">
    <property type="entry name" value="Radical SAM enzymes"/>
    <property type="match status" value="1"/>
</dbReference>
<evidence type="ECO:0000256" key="3">
    <source>
        <dbReference type="ARBA" id="ARBA00023004"/>
    </source>
</evidence>
<evidence type="ECO:0000313" key="6">
    <source>
        <dbReference type="EMBL" id="EZQ07021.1"/>
    </source>
</evidence>
<evidence type="ECO:0000256" key="4">
    <source>
        <dbReference type="ARBA" id="ARBA00023014"/>
    </source>
</evidence>
<dbReference type="InterPro" id="IPR058240">
    <property type="entry name" value="rSAM_sf"/>
</dbReference>
<dbReference type="PANTHER" id="PTHR43288">
    <property type="entry name" value="BIOTIN SYNTHASE-RELATED PROTEIN, RADICAL SAM SUPERFAMILY"/>
    <property type="match status" value="1"/>
</dbReference>
<keyword evidence="7" id="KW-1185">Reference proteome</keyword>
<gene>
    <name evidence="6" type="ORF">CM19_06595</name>
</gene>
<organism evidence="6 7">
    <name type="scientific">Candidatus Acidianus copahuensis</name>
    <dbReference type="NCBI Taxonomy" id="1160895"/>
    <lineage>
        <taxon>Archaea</taxon>
        <taxon>Thermoproteota</taxon>
        <taxon>Thermoprotei</taxon>
        <taxon>Sulfolobales</taxon>
        <taxon>Sulfolobaceae</taxon>
        <taxon>Acidianus</taxon>
    </lineage>
</organism>
<dbReference type="SFLD" id="SFLDS00029">
    <property type="entry name" value="Radical_SAM"/>
    <property type="match status" value="1"/>
</dbReference>
<dbReference type="CDD" id="cd01335">
    <property type="entry name" value="Radical_SAM"/>
    <property type="match status" value="1"/>
</dbReference>
<dbReference type="EMBL" id="JFZT01000039">
    <property type="protein sequence ID" value="EZQ07021.1"/>
    <property type="molecule type" value="Genomic_DNA"/>
</dbReference>
<dbReference type="PROSITE" id="PS51918">
    <property type="entry name" value="RADICAL_SAM"/>
    <property type="match status" value="1"/>
</dbReference>
<dbReference type="InterPro" id="IPR006638">
    <property type="entry name" value="Elp3/MiaA/NifB-like_rSAM"/>
</dbReference>
<feature type="domain" description="Radical SAM core" evidence="5">
    <location>
        <begin position="18"/>
        <end position="239"/>
    </location>
</feature>
<dbReference type="STRING" id="1160895.CM19_06595"/>
<dbReference type="GO" id="GO:0046872">
    <property type="term" value="F:metal ion binding"/>
    <property type="evidence" value="ECO:0007669"/>
    <property type="project" value="UniProtKB-KW"/>
</dbReference>
<protein>
    <submittedName>
        <fullName evidence="6">Radical SAM protein</fullName>
    </submittedName>
</protein>
<keyword evidence="1" id="KW-0949">S-adenosyl-L-methionine</keyword>
<keyword evidence="2" id="KW-0479">Metal-binding</keyword>
<comment type="caution">
    <text evidence="6">The sequence shown here is derived from an EMBL/GenBank/DDBJ whole genome shotgun (WGS) entry which is preliminary data.</text>
</comment>
<dbReference type="InterPro" id="IPR013785">
    <property type="entry name" value="Aldolase_TIM"/>
</dbReference>
<dbReference type="OrthoDB" id="35347at2157"/>
<keyword evidence="3" id="KW-0408">Iron</keyword>
<accession>A0A031LPT8</accession>
<sequence>MKPIYFYAPALKKYETDYLSSSAGWNAISVTGTSCAFNCKHCGRRVLEGMADGSTDEKFAKELEEASKKGGIIISGGSTPRGDVPIWKYSEILKRFSKNLTIIAHTGIVKNREIARKFKEAGVKIALLDMVGDDETIRKVLGQPFTVSDYLNSFKYLKSEGMKVVPHVIMGLSKKGKEGDLHAISLLSEVNPDAIIIVGLMPMPETSYSLFSPPEPDHMIEGLSRARNNFDVPVMLGCARPRGRRYLKVEQFAVDNEVDGIAFPEEETIEYAKGKREILLSNACCGNIVLDFLSRVST</sequence>
<dbReference type="SMART" id="SM00729">
    <property type="entry name" value="Elp3"/>
    <property type="match status" value="1"/>
</dbReference>
<dbReference type="SFLD" id="SFLDG01113">
    <property type="entry name" value="Uncharacterised_Radical_SAM_Su"/>
    <property type="match status" value="1"/>
</dbReference>
<dbReference type="PROSITE" id="PS51257">
    <property type="entry name" value="PROKAR_LIPOPROTEIN"/>
    <property type="match status" value="1"/>
</dbReference>
<dbReference type="Pfam" id="PF04055">
    <property type="entry name" value="Radical_SAM"/>
    <property type="match status" value="1"/>
</dbReference>
<name>A0A031LPT8_9CREN</name>
<evidence type="ECO:0000313" key="7">
    <source>
        <dbReference type="Proteomes" id="UP000024332"/>
    </source>
</evidence>
<dbReference type="Proteomes" id="UP000024332">
    <property type="component" value="Unassembled WGS sequence"/>
</dbReference>
<proteinExistence type="predicted"/>
<dbReference type="Gene3D" id="3.20.20.70">
    <property type="entry name" value="Aldolase class I"/>
    <property type="match status" value="1"/>
</dbReference>
<keyword evidence="4" id="KW-0411">Iron-sulfur</keyword>
<dbReference type="InterPro" id="IPR007197">
    <property type="entry name" value="rSAM"/>
</dbReference>